<dbReference type="STRING" id="1926881.BTJ39_23510"/>
<evidence type="ECO:0000256" key="1">
    <source>
        <dbReference type="ARBA" id="ARBA00003476"/>
    </source>
</evidence>
<comment type="pathway">
    <text evidence="2">Glycan metabolism; bacterial cellulose biosynthesis.</text>
</comment>
<reference evidence="9 10" key="1">
    <citation type="submission" date="2016-12" db="EMBL/GenBank/DDBJ databases">
        <title>Izhakiella australiana sp. nov. of genus Izhakiella isolated from Australian desert.</title>
        <authorList>
            <person name="Ji M."/>
        </authorList>
    </citation>
    <scope>NUCLEOTIDE SEQUENCE [LARGE SCALE GENOMIC DNA]</scope>
    <source>
        <strain evidence="9 10">D4N98</strain>
    </source>
</reference>
<evidence type="ECO:0000313" key="9">
    <source>
        <dbReference type="EMBL" id="OON34691.1"/>
    </source>
</evidence>
<dbReference type="GO" id="GO:0006011">
    <property type="term" value="P:UDP-alpha-D-glucose metabolic process"/>
    <property type="evidence" value="ECO:0007669"/>
    <property type="project" value="InterPro"/>
</dbReference>
<dbReference type="InterPro" id="IPR008410">
    <property type="entry name" value="BCSC_C"/>
</dbReference>
<dbReference type="Pfam" id="PF14559">
    <property type="entry name" value="TPR_19"/>
    <property type="match status" value="1"/>
</dbReference>
<name>A0A1S8Y6G6_9GAMM</name>
<dbReference type="Pfam" id="PF05420">
    <property type="entry name" value="BCSC_C"/>
    <property type="match status" value="1"/>
</dbReference>
<evidence type="ECO:0000313" key="10">
    <source>
        <dbReference type="Proteomes" id="UP000190667"/>
    </source>
</evidence>
<dbReference type="EMBL" id="MRUL01000036">
    <property type="protein sequence ID" value="OON34691.1"/>
    <property type="molecule type" value="Genomic_DNA"/>
</dbReference>
<keyword evidence="5" id="KW-0802">TPR repeat</keyword>
<dbReference type="InterPro" id="IPR019734">
    <property type="entry name" value="TPR_rpt"/>
</dbReference>
<dbReference type="UniPathway" id="UPA00694"/>
<feature type="domain" description="Cellulose synthase operon C C-terminal" evidence="8">
    <location>
        <begin position="900"/>
        <end position="1236"/>
    </location>
</feature>
<dbReference type="AlphaFoldDB" id="A0A1S8Y6G6"/>
<dbReference type="InterPro" id="IPR003921">
    <property type="entry name" value="Cell_synth_C"/>
</dbReference>
<dbReference type="Gene3D" id="1.25.40.10">
    <property type="entry name" value="Tetratricopeptide repeat domain"/>
    <property type="match status" value="4"/>
</dbReference>
<sequence length="1243" mass="134444">MTKAVAVRLKQLALSGLLMTTQSLWAAANPAVQMLLAQARYWHQKAHNDLARQALQKVLMAEDNNADALYLMALWSQQQGDSIDAMRWRARLAQADPQDPKLSELNYALEQQAIPAAQLAQARQQARSGNIRGALQTWRSMLHDNSPPPSLAVEYYLTMAGDSALLPQAIAHLRQFCAIYPQDTQAQLALGKALTYQTSTRREGVKLLATLADGSPAADQALRKGLLWLEPQPQDAVFYQQWMQRHPQDSAVQAYYQKHVGSAQLEAGYTALNRGDILSAQHDFAAIVHANPQDADALAGLGYIAQRQGRFAQAADYLGQAAKLGGANGAQRQKQANDAAFYARLATARAALKAGNSAEALRLSAPLAEAAGSRGVAAKLFRADVLRLGGQLQPAEAIYRSLVRSDADNLSAKEGLFYVLHQQHRDREASELLASLPVSVQDSLASPDTKSNRLRRQAQQALKAGDQAQAIALLQQGIARYPDNAWLRLDLATIFQRQGKPAQADDVMQPAGRAGASHQQLLAAALYAAGRGRWLQVQNFLARIPVAQRGASVAQLQSRARFNLQMVQARQYLAQGEVSAADNTLEALAVDPPKNPIDVGSLAQALMQTGDSTSAVAIVRGNLQLGAQGNVGEYAAQLAVLNQAGLSDEACRFLNDPALLARSTPSQLAAARNEVIINQADRLREQGLYATAYDKLIAALQGDPQNRDLMLAMARLYQSGKMNKQAGVVYRWLMAHDPTDQQARTGAINAALAQQQVAQAETLADGFTGKPTPARLLLRARIAEAAGDKTQALAWLRRARAAAVGQPGEIAGLALGANPFSQRALGALPTQISGYGIVMPWQRSAAGGAMAFSGAAAPVDPATQTLRQIDAMTDRLHRQLSSWAGGGLQIRQRSGESGLSKLTEVKTPLSWSAVPFNNSRLKLSLTPVLLSAGSAAADASSRFGSVPLRIAHRGQKPGRDNLYPIGAQNASGLEADLQLSGDPYKVDIGSTPLGPHLHTLVGGVQWSPKLSDYLTLILSGERRAVTDSLLSYVGMRDKLSGKRWGEVTKNGGSAMLSYDNGRAGFYIGGGGYRYTGHHVQTNQSFDASAGLYIRPYHTQQEELKTGLGINWMDFRHNLNYFTYGQGGYFSPQNYLAVSLPVDFSRRYRRLRWNIGGALDYQSYTQHHSPLFPDDPALQAQSGTWYPGSSKSGLGYDLHAGIGYRINHNLSVGGQLGYDTFIDYSESTAQLWLRYLFGVNNDGF</sequence>
<protein>
    <recommendedName>
        <fullName evidence="8">Cellulose synthase operon C C-terminal domain-containing protein</fullName>
    </recommendedName>
</protein>
<feature type="chain" id="PRO_5012616829" description="Cellulose synthase operon C C-terminal domain-containing protein" evidence="7">
    <location>
        <begin position="27"/>
        <end position="1243"/>
    </location>
</feature>
<organism evidence="9 10">
    <name type="scientific">Izhakiella australiensis</name>
    <dbReference type="NCBI Taxonomy" id="1926881"/>
    <lineage>
        <taxon>Bacteria</taxon>
        <taxon>Pseudomonadati</taxon>
        <taxon>Pseudomonadota</taxon>
        <taxon>Gammaproteobacteria</taxon>
        <taxon>Enterobacterales</taxon>
        <taxon>Erwiniaceae</taxon>
        <taxon>Izhakiella</taxon>
    </lineage>
</organism>
<keyword evidence="3 7" id="KW-0732">Signal</keyword>
<comment type="function">
    <text evidence="1">Required for maximal bacterial cellulose synthesis.</text>
</comment>
<dbReference type="GO" id="GO:0019867">
    <property type="term" value="C:outer membrane"/>
    <property type="evidence" value="ECO:0007669"/>
    <property type="project" value="InterPro"/>
</dbReference>
<evidence type="ECO:0000256" key="5">
    <source>
        <dbReference type="ARBA" id="ARBA00022803"/>
    </source>
</evidence>
<evidence type="ECO:0000256" key="2">
    <source>
        <dbReference type="ARBA" id="ARBA00005186"/>
    </source>
</evidence>
<evidence type="ECO:0000256" key="6">
    <source>
        <dbReference type="ARBA" id="ARBA00022916"/>
    </source>
</evidence>
<keyword evidence="10" id="KW-1185">Reference proteome</keyword>
<feature type="signal peptide" evidence="7">
    <location>
        <begin position="1"/>
        <end position="26"/>
    </location>
</feature>
<dbReference type="Pfam" id="PF13432">
    <property type="entry name" value="TPR_16"/>
    <property type="match status" value="1"/>
</dbReference>
<dbReference type="SMART" id="SM00028">
    <property type="entry name" value="TPR"/>
    <property type="match status" value="5"/>
</dbReference>
<keyword evidence="4" id="KW-0677">Repeat</keyword>
<dbReference type="PRINTS" id="PR01441">
    <property type="entry name" value="CELLSNTHASEC"/>
</dbReference>
<comment type="caution">
    <text evidence="9">The sequence shown here is derived from an EMBL/GenBank/DDBJ whole genome shotgun (WGS) entry which is preliminary data.</text>
</comment>
<dbReference type="InterPro" id="IPR011990">
    <property type="entry name" value="TPR-like_helical_dom_sf"/>
</dbReference>
<keyword evidence="6" id="KW-0135">Cellulose biosynthesis</keyword>
<dbReference type="OrthoDB" id="174989at2"/>
<evidence type="ECO:0000256" key="7">
    <source>
        <dbReference type="SAM" id="SignalP"/>
    </source>
</evidence>
<evidence type="ECO:0000256" key="4">
    <source>
        <dbReference type="ARBA" id="ARBA00022737"/>
    </source>
</evidence>
<dbReference type="GO" id="GO:0030244">
    <property type="term" value="P:cellulose biosynthetic process"/>
    <property type="evidence" value="ECO:0007669"/>
    <property type="project" value="UniProtKB-KW"/>
</dbReference>
<evidence type="ECO:0000256" key="3">
    <source>
        <dbReference type="ARBA" id="ARBA00022729"/>
    </source>
</evidence>
<gene>
    <name evidence="9" type="ORF">BTJ39_23510</name>
</gene>
<proteinExistence type="predicted"/>
<dbReference type="Proteomes" id="UP000190667">
    <property type="component" value="Unassembled WGS sequence"/>
</dbReference>
<dbReference type="SUPFAM" id="SSF48452">
    <property type="entry name" value="TPR-like"/>
    <property type="match status" value="3"/>
</dbReference>
<evidence type="ECO:0000259" key="8">
    <source>
        <dbReference type="Pfam" id="PF05420"/>
    </source>
</evidence>
<accession>A0A1S8Y6G6</accession>
<dbReference type="RefSeq" id="WP_078005098.1">
    <property type="nucleotide sequence ID" value="NZ_MRUL01000036.1"/>
</dbReference>